<dbReference type="AlphaFoldDB" id="A0A444X109"/>
<dbReference type="PANTHER" id="PTHR24223:SF181">
    <property type="entry name" value="ABC TRANSPORTER C FAMILY MEMBER 3"/>
    <property type="match status" value="1"/>
</dbReference>
<evidence type="ECO:0000313" key="3">
    <source>
        <dbReference type="EMBL" id="RYQ83361.1"/>
    </source>
</evidence>
<gene>
    <name evidence="3" type="ORF">Ahy_B10g102005</name>
</gene>
<dbReference type="GO" id="GO:0016020">
    <property type="term" value="C:membrane"/>
    <property type="evidence" value="ECO:0007669"/>
    <property type="project" value="TreeGrafter"/>
</dbReference>
<keyword evidence="2" id="KW-0067">ATP-binding</keyword>
<dbReference type="STRING" id="3818.A0A444X109"/>
<organism evidence="3 4">
    <name type="scientific">Arachis hypogaea</name>
    <name type="common">Peanut</name>
    <dbReference type="NCBI Taxonomy" id="3818"/>
    <lineage>
        <taxon>Eukaryota</taxon>
        <taxon>Viridiplantae</taxon>
        <taxon>Streptophyta</taxon>
        <taxon>Embryophyta</taxon>
        <taxon>Tracheophyta</taxon>
        <taxon>Spermatophyta</taxon>
        <taxon>Magnoliopsida</taxon>
        <taxon>eudicotyledons</taxon>
        <taxon>Gunneridae</taxon>
        <taxon>Pentapetalae</taxon>
        <taxon>rosids</taxon>
        <taxon>fabids</taxon>
        <taxon>Fabales</taxon>
        <taxon>Fabaceae</taxon>
        <taxon>Papilionoideae</taxon>
        <taxon>50 kb inversion clade</taxon>
        <taxon>dalbergioids sensu lato</taxon>
        <taxon>Dalbergieae</taxon>
        <taxon>Pterocarpus clade</taxon>
        <taxon>Arachis</taxon>
    </lineage>
</organism>
<accession>A0A444X109</accession>
<name>A0A444X109_ARAHY</name>
<dbReference type="GO" id="GO:0005524">
    <property type="term" value="F:ATP binding"/>
    <property type="evidence" value="ECO:0007669"/>
    <property type="project" value="UniProtKB-KW"/>
</dbReference>
<keyword evidence="1" id="KW-0547">Nucleotide-binding</keyword>
<dbReference type="InterPro" id="IPR027417">
    <property type="entry name" value="P-loop_NTPase"/>
</dbReference>
<dbReference type="InterPro" id="IPR050173">
    <property type="entry name" value="ABC_transporter_C-like"/>
</dbReference>
<dbReference type="GO" id="GO:0042626">
    <property type="term" value="F:ATPase-coupled transmembrane transporter activity"/>
    <property type="evidence" value="ECO:0007669"/>
    <property type="project" value="TreeGrafter"/>
</dbReference>
<dbReference type="SUPFAM" id="SSF52540">
    <property type="entry name" value="P-loop containing nucleoside triphosphate hydrolases"/>
    <property type="match status" value="1"/>
</dbReference>
<protein>
    <recommendedName>
        <fullName evidence="5">ABC transporter domain-containing protein</fullName>
    </recommendedName>
</protein>
<reference evidence="3 4" key="1">
    <citation type="submission" date="2019-01" db="EMBL/GenBank/DDBJ databases">
        <title>Sequencing of cultivated peanut Arachis hypogaea provides insights into genome evolution and oil improvement.</title>
        <authorList>
            <person name="Chen X."/>
        </authorList>
    </citation>
    <scope>NUCLEOTIDE SEQUENCE [LARGE SCALE GENOMIC DNA]</scope>
    <source>
        <strain evidence="4">cv. Fuhuasheng</strain>
        <tissue evidence="3">Leaves</tissue>
    </source>
</reference>
<evidence type="ECO:0000256" key="1">
    <source>
        <dbReference type="ARBA" id="ARBA00022741"/>
    </source>
</evidence>
<comment type="caution">
    <text evidence="3">The sequence shown here is derived from an EMBL/GenBank/DDBJ whole genome shotgun (WGS) entry which is preliminary data.</text>
</comment>
<evidence type="ECO:0008006" key="5">
    <source>
        <dbReference type="Google" id="ProtNLM"/>
    </source>
</evidence>
<dbReference type="Gene3D" id="3.40.50.300">
    <property type="entry name" value="P-loop containing nucleotide triphosphate hydrolases"/>
    <property type="match status" value="1"/>
</dbReference>
<evidence type="ECO:0000313" key="4">
    <source>
        <dbReference type="Proteomes" id="UP000289738"/>
    </source>
</evidence>
<proteinExistence type="predicted"/>
<keyword evidence="4" id="KW-1185">Reference proteome</keyword>
<evidence type="ECO:0000256" key="2">
    <source>
        <dbReference type="ARBA" id="ARBA00022840"/>
    </source>
</evidence>
<dbReference type="PANTHER" id="PTHR24223">
    <property type="entry name" value="ATP-BINDING CASSETTE SUB-FAMILY C"/>
    <property type="match status" value="1"/>
</dbReference>
<dbReference type="Proteomes" id="UP000289738">
    <property type="component" value="Chromosome B10"/>
</dbReference>
<sequence>MNVVLTLTLDAVKPALVPPQSSLVLSLQSLAPPHRFHVSENGENWSMEQRQLVCLDRVLLKKIKVLVLDEANASIDSATGQFDSTNS</sequence>
<dbReference type="EMBL" id="SDMP01000020">
    <property type="protein sequence ID" value="RYQ83361.1"/>
    <property type="molecule type" value="Genomic_DNA"/>
</dbReference>